<dbReference type="PANTHER" id="PTHR34610:SF3">
    <property type="entry name" value="SSL7007 PROTEIN"/>
    <property type="match status" value="1"/>
</dbReference>
<dbReference type="AlphaFoldDB" id="A0A7C4L0N0"/>
<dbReference type="InterPro" id="IPR029060">
    <property type="entry name" value="PIN-like_dom_sf"/>
</dbReference>
<dbReference type="Pfam" id="PF13470">
    <property type="entry name" value="PIN_3"/>
    <property type="match status" value="1"/>
</dbReference>
<protein>
    <submittedName>
        <fullName evidence="2">Putative toxin-antitoxin system toxin component, PIN family</fullName>
    </submittedName>
</protein>
<accession>A0A7C4L0N0</accession>
<name>A0A7C4L0N0_9CHLR</name>
<sequence>MRIVLDTNVLVSALLNPFGSPGRILDLILGGAIRILYDDRILAEYRDVLLRPRFGFEKQYVQRLMEYLIFTGEGVSAAILKVDAVDMDDVMFAEVAISGAADALVTGNPNHFTFLEHPPVLSPAAFIQMWAKKNGERD</sequence>
<dbReference type="NCBIfam" id="TIGR00305">
    <property type="entry name" value="putative toxin-antitoxin system toxin component, PIN family"/>
    <property type="match status" value="1"/>
</dbReference>
<reference evidence="2" key="1">
    <citation type="journal article" date="2020" name="mSystems">
        <title>Genome- and Community-Level Interaction Insights into Carbon Utilization and Element Cycling Functions of Hydrothermarchaeota in Hydrothermal Sediment.</title>
        <authorList>
            <person name="Zhou Z."/>
            <person name="Liu Y."/>
            <person name="Xu W."/>
            <person name="Pan J."/>
            <person name="Luo Z.H."/>
            <person name="Li M."/>
        </authorList>
    </citation>
    <scope>NUCLEOTIDE SEQUENCE [LARGE SCALE GENOMIC DNA]</scope>
    <source>
        <strain evidence="2">SpSt-556</strain>
    </source>
</reference>
<dbReference type="SUPFAM" id="SSF88723">
    <property type="entry name" value="PIN domain-like"/>
    <property type="match status" value="1"/>
</dbReference>
<evidence type="ECO:0000313" key="2">
    <source>
        <dbReference type="EMBL" id="HGS88379.1"/>
    </source>
</evidence>
<dbReference type="InterPro" id="IPR002850">
    <property type="entry name" value="PIN_toxin-like"/>
</dbReference>
<dbReference type="EMBL" id="DSXR01000127">
    <property type="protein sequence ID" value="HGS88379.1"/>
    <property type="molecule type" value="Genomic_DNA"/>
</dbReference>
<dbReference type="SMART" id="SM00670">
    <property type="entry name" value="PINc"/>
    <property type="match status" value="1"/>
</dbReference>
<comment type="caution">
    <text evidence="2">The sequence shown here is derived from an EMBL/GenBank/DDBJ whole genome shotgun (WGS) entry which is preliminary data.</text>
</comment>
<feature type="domain" description="PIN" evidence="1">
    <location>
        <begin position="1"/>
        <end position="113"/>
    </location>
</feature>
<proteinExistence type="predicted"/>
<evidence type="ECO:0000259" key="1">
    <source>
        <dbReference type="SMART" id="SM00670"/>
    </source>
</evidence>
<dbReference type="InterPro" id="IPR002716">
    <property type="entry name" value="PIN_dom"/>
</dbReference>
<organism evidence="2">
    <name type="scientific">Bellilinea caldifistulae</name>
    <dbReference type="NCBI Taxonomy" id="360411"/>
    <lineage>
        <taxon>Bacteria</taxon>
        <taxon>Bacillati</taxon>
        <taxon>Chloroflexota</taxon>
        <taxon>Anaerolineae</taxon>
        <taxon>Anaerolineales</taxon>
        <taxon>Anaerolineaceae</taxon>
        <taxon>Bellilinea</taxon>
    </lineage>
</organism>
<dbReference type="PANTHER" id="PTHR34610">
    <property type="entry name" value="SSL7007 PROTEIN"/>
    <property type="match status" value="1"/>
</dbReference>
<gene>
    <name evidence="2" type="ORF">ENT17_12305</name>
</gene>